<dbReference type="PANTHER" id="PTHR40050:SF1">
    <property type="entry name" value="INNER SPORE COAT PROTEIN H"/>
    <property type="match status" value="1"/>
</dbReference>
<dbReference type="AlphaFoldDB" id="A0A8J8FFY5"/>
<evidence type="ECO:0000313" key="3">
    <source>
        <dbReference type="EMBL" id="NNV56228.1"/>
    </source>
</evidence>
<keyword evidence="1" id="KW-0732">Signal</keyword>
<dbReference type="NCBIfam" id="TIGR04183">
    <property type="entry name" value="Por_Secre_tail"/>
    <property type="match status" value="1"/>
</dbReference>
<feature type="chain" id="PRO_5035323891" evidence="1">
    <location>
        <begin position="21"/>
        <end position="541"/>
    </location>
</feature>
<dbReference type="InterPro" id="IPR014867">
    <property type="entry name" value="Spore_coat_CotH_CotH2/3/7"/>
</dbReference>
<organism evidence="3 4">
    <name type="scientific">Limnovirga soli</name>
    <dbReference type="NCBI Taxonomy" id="2656915"/>
    <lineage>
        <taxon>Bacteria</taxon>
        <taxon>Pseudomonadati</taxon>
        <taxon>Bacteroidota</taxon>
        <taxon>Chitinophagia</taxon>
        <taxon>Chitinophagales</taxon>
        <taxon>Chitinophagaceae</taxon>
        <taxon>Limnovirga</taxon>
    </lineage>
</organism>
<evidence type="ECO:0000256" key="1">
    <source>
        <dbReference type="SAM" id="SignalP"/>
    </source>
</evidence>
<dbReference type="RefSeq" id="WP_171608172.1">
    <property type="nucleotide sequence ID" value="NZ_WHPF01000008.1"/>
</dbReference>
<keyword evidence="4" id="KW-1185">Reference proteome</keyword>
<feature type="domain" description="Secretion system C-terminal sorting" evidence="2">
    <location>
        <begin position="464"/>
        <end position="538"/>
    </location>
</feature>
<dbReference type="Proteomes" id="UP000598971">
    <property type="component" value="Unassembled WGS sequence"/>
</dbReference>
<name>A0A8J8FFY5_9BACT</name>
<gene>
    <name evidence="3" type="ORF">GD597_12215</name>
</gene>
<evidence type="ECO:0000313" key="4">
    <source>
        <dbReference type="Proteomes" id="UP000598971"/>
    </source>
</evidence>
<dbReference type="Pfam" id="PF08757">
    <property type="entry name" value="CotH"/>
    <property type="match status" value="1"/>
</dbReference>
<reference evidence="3" key="1">
    <citation type="submission" date="2019-10" db="EMBL/GenBank/DDBJ databases">
        <title>Draft genome sequence of Panacibacter sp. KCS-6.</title>
        <authorList>
            <person name="Yim K.J."/>
        </authorList>
    </citation>
    <scope>NUCLEOTIDE SEQUENCE</scope>
    <source>
        <strain evidence="3">KCS-6</strain>
    </source>
</reference>
<proteinExistence type="predicted"/>
<evidence type="ECO:0000259" key="2">
    <source>
        <dbReference type="Pfam" id="PF18962"/>
    </source>
</evidence>
<dbReference type="PANTHER" id="PTHR40050">
    <property type="entry name" value="INNER SPORE COAT PROTEIN H"/>
    <property type="match status" value="1"/>
</dbReference>
<sequence>MLKRLLVSIILWLAMPVLKAQVNFTSSNLPVFVINTHGQYIPDEPKITADLGVINNGAGKRNNLGDAFNEYNGKVGIEMRGQSSQGFPMNSYTIELRNDTGAEVKTTLLGMPEESDWVLYAPYTDKTLMHNFLAYTFSASLGHWAPRCRFVEVMLNNQYIGVYVCMEKIKRDKNRVDIKKLESPDIAGDALTGGYIFSIDKEANAWFSPYHPNNNPNAYLQYSYVYPKPEDIVAPQQQYIQQYVDSFENALAGPTFQSPATGFRKYADENSFIDYLIVNEISRNVDGYRLSSYFHKDQSSINGKIVAGPVWDYDLAFRNADYCDGSLTHGWAYNFNQVCPGDYYQMPFWWQRFMQDTTFQANLYCRWQQVRQTVLSNTRIFAIIDSAYNVVQEAQQRHFTQWPILGQYVWPNPQPIPTSYDGEISTLKTWLTQRLSWLDDNMPKTGICVNWPATNKGTIILKIPNPVINFYLGNIQSKQSQTLYVRVIDMLGRVVYANTMQAQAGANAFPGAAGLNSLQTGIYFIQIISETGEKVVMKVLR</sequence>
<dbReference type="Pfam" id="PF18962">
    <property type="entry name" value="Por_Secre_tail"/>
    <property type="match status" value="1"/>
</dbReference>
<dbReference type="EMBL" id="WHPF01000008">
    <property type="protein sequence ID" value="NNV56228.1"/>
    <property type="molecule type" value="Genomic_DNA"/>
</dbReference>
<feature type="signal peptide" evidence="1">
    <location>
        <begin position="1"/>
        <end position="20"/>
    </location>
</feature>
<dbReference type="InterPro" id="IPR026444">
    <property type="entry name" value="Secre_tail"/>
</dbReference>
<comment type="caution">
    <text evidence="3">The sequence shown here is derived from an EMBL/GenBank/DDBJ whole genome shotgun (WGS) entry which is preliminary data.</text>
</comment>
<accession>A0A8J8FFY5</accession>
<protein>
    <submittedName>
        <fullName evidence="3">T9SS type A sorting domain-containing protein</fullName>
    </submittedName>
</protein>